<dbReference type="OrthoDB" id="6039124at2"/>
<reference evidence="1 2" key="1">
    <citation type="submission" date="2019-03" db="EMBL/GenBank/DDBJ databases">
        <title>Genomic Encyclopedia of Archaeal and Bacterial Type Strains, Phase II (KMG-II): from individual species to whole genera.</title>
        <authorList>
            <person name="Goeker M."/>
        </authorList>
    </citation>
    <scope>NUCLEOTIDE SEQUENCE [LARGE SCALE GENOMIC DNA]</scope>
    <source>
        <strain evidence="1 2">DSM 26433</strain>
    </source>
</reference>
<protein>
    <submittedName>
        <fullName evidence="1">Regulatory LuxR family protein</fullName>
    </submittedName>
</protein>
<dbReference type="AlphaFoldDB" id="A0A4R1N0H6"/>
<dbReference type="Proteomes" id="UP000295673">
    <property type="component" value="Unassembled WGS sequence"/>
</dbReference>
<evidence type="ECO:0000313" key="1">
    <source>
        <dbReference type="EMBL" id="TCK99357.1"/>
    </source>
</evidence>
<organism evidence="1 2">
    <name type="scientific">Shimia isoporae</name>
    <dbReference type="NCBI Taxonomy" id="647720"/>
    <lineage>
        <taxon>Bacteria</taxon>
        <taxon>Pseudomonadati</taxon>
        <taxon>Pseudomonadota</taxon>
        <taxon>Alphaproteobacteria</taxon>
        <taxon>Rhodobacterales</taxon>
        <taxon>Roseobacteraceae</taxon>
    </lineage>
</organism>
<dbReference type="RefSeq" id="WP_132861973.1">
    <property type="nucleotide sequence ID" value="NZ_SMGR01000005.1"/>
</dbReference>
<name>A0A4R1N0H6_9RHOB</name>
<gene>
    <name evidence="1" type="ORF">BXY66_3859</name>
</gene>
<sequence length="112" mass="13403">MPPKKRRGRFNRYVPQDEERYLVSDLRADGFTQNEIADRLNISPKTLRLYHRHDLLAGDRMKEHGVMKMLRSNDQETQLLGRMWYDAMQAVDFNASNMAAEWLIHRIRDKTR</sequence>
<dbReference type="EMBL" id="SMGR01000005">
    <property type="protein sequence ID" value="TCK99357.1"/>
    <property type="molecule type" value="Genomic_DNA"/>
</dbReference>
<keyword evidence="2" id="KW-1185">Reference proteome</keyword>
<proteinExistence type="predicted"/>
<accession>A0A4R1N0H6</accession>
<comment type="caution">
    <text evidence="1">The sequence shown here is derived from an EMBL/GenBank/DDBJ whole genome shotgun (WGS) entry which is preliminary data.</text>
</comment>
<evidence type="ECO:0000313" key="2">
    <source>
        <dbReference type="Proteomes" id="UP000295673"/>
    </source>
</evidence>